<dbReference type="GO" id="GO:0000175">
    <property type="term" value="F:3'-5'-RNA exonuclease activity"/>
    <property type="evidence" value="ECO:0007669"/>
    <property type="project" value="TreeGrafter"/>
</dbReference>
<organism evidence="2">
    <name type="scientific">Talaromyces marneffei PM1</name>
    <dbReference type="NCBI Taxonomy" id="1077442"/>
    <lineage>
        <taxon>Eukaryota</taxon>
        <taxon>Fungi</taxon>
        <taxon>Dikarya</taxon>
        <taxon>Ascomycota</taxon>
        <taxon>Pezizomycotina</taxon>
        <taxon>Eurotiomycetes</taxon>
        <taxon>Eurotiomycetidae</taxon>
        <taxon>Eurotiales</taxon>
        <taxon>Trichocomaceae</taxon>
        <taxon>Talaromyces</taxon>
        <taxon>Talaromyces sect. Talaromyces</taxon>
    </lineage>
</organism>
<dbReference type="eggNOG" id="KOG2102">
    <property type="taxonomic scope" value="Eukaryota"/>
</dbReference>
<sequence length="1061" mass="119795">MAYSVRWGQVNSKFPVPSRNFEAMRRYICATCARSQRRTLLTTPNAVHRRNPIARQTGANIISRRFASSVENSETPDQLRARIDNILLKTEFETRHDIREYLRKWQEQNVNYLDPVQGPDTSNAGSPLSKKWAGNMLNDGQAAHDDAIEKSYSSLADTSDYKIDMDENDDTGDILEPGDLVGFYSGVNLATPAVYIRSVERQKQFYTLRGKWRVTSDKDIDIVIKGFAPRELTDALTPYLPDTAVSPNINMQEVAEGGVPRSTAAPLMAMLQEFSEKETQLYRENAQRIDNLYSLIASPNKRSVLTLPEIAAKALQIGIDEVTPEALFMTQKALQRIPFLVLADRSSIFSNRYLVRPKKFTHRFNTVIEWVREHQDHLSRLALHKRSDLSDHPLQKFLQKAQKIILQSRNIRSPTTMSNVGPSAQQYTMDDTPDGRVYQKVITDQFDDSDKIILEYLVHFSIPSQRLNMSSARYAAMHIMRATGLYTAIELQRGAIPLLLQELGIFSPWENIYALDQFLALPDHHIDLQSEFTEEAARAAASKPQRYTKDTMADMRVDWGELPIYCIDDPGAKEIDDGISLEPVAGTEDTFWLRVHIANPTAFMPHDDPISKNAAARLTTVYLPERHYPMLPTSFTSRSLSLAGNSPTLTISAKVNLNGDVLETDITNGVARNVVYLTHAGLRNALKGHMKSSQTYTVGKDPPSHYLQQLSPESPAVTPEQSETFNLMRRIMTQINTKWRENGGLTWPDNMSQQNPSIYSGNPIPPFSVHPDKFDWEGGYYQGDPSILLPVSDVDPYEVPDLSQRNLVALVMRFACHVAGRWSADRNIPLVYDGTYFHPEYPPLTPQKLKNFTADDWLHFAPPKGYSASSVLPHSGLGVDAYTKATSPLRRYSDLVAHYQIEAALRYEKTYGKKFDGAEAEAAASLPFSTEQIDSLLENIKAKYPLIRSVQNQSRAFWVCQFLFRAFYFGECDTLPDTFTCMVRQEVQGISTTDVNYAAAYAADNLPLGIRVQLFATEEFRDLDPLSTVEAKIVAVNMAKHVVEMEVVRKVKGWERTGDWA</sequence>
<dbReference type="GO" id="GO:0003723">
    <property type="term" value="F:RNA binding"/>
    <property type="evidence" value="ECO:0007669"/>
    <property type="project" value="InterPro"/>
</dbReference>
<dbReference type="Pfam" id="PF23216">
    <property type="entry name" value="WHD_CYT4"/>
    <property type="match status" value="1"/>
</dbReference>
<evidence type="ECO:0000259" key="1">
    <source>
        <dbReference type="SMART" id="SM00955"/>
    </source>
</evidence>
<dbReference type="InterPro" id="IPR012340">
    <property type="entry name" value="NA-bd_OB-fold"/>
</dbReference>
<dbReference type="GO" id="GO:0006402">
    <property type="term" value="P:mRNA catabolic process"/>
    <property type="evidence" value="ECO:0007669"/>
    <property type="project" value="TreeGrafter"/>
</dbReference>
<dbReference type="Pfam" id="PF00773">
    <property type="entry name" value="RNB"/>
    <property type="match status" value="1"/>
</dbReference>
<evidence type="ECO:0000313" key="2">
    <source>
        <dbReference type="EMBL" id="KFX52760.1"/>
    </source>
</evidence>
<dbReference type="AlphaFoldDB" id="A0A093VKM8"/>
<name>A0A093VKM8_TALMA</name>
<comment type="caution">
    <text evidence="2">The sequence shown here is derived from an EMBL/GenBank/DDBJ whole genome shotgun (WGS) entry which is preliminary data.</text>
</comment>
<dbReference type="SMART" id="SM00955">
    <property type="entry name" value="RNB"/>
    <property type="match status" value="1"/>
</dbReference>
<dbReference type="PANTHER" id="PTHR23355">
    <property type="entry name" value="RIBONUCLEASE"/>
    <property type="match status" value="1"/>
</dbReference>
<dbReference type="InterPro" id="IPR001900">
    <property type="entry name" value="RNase_II/R"/>
</dbReference>
<proteinExistence type="predicted"/>
<feature type="domain" description="RNB" evidence="1">
    <location>
        <begin position="556"/>
        <end position="907"/>
    </location>
</feature>
<dbReference type="GO" id="GO:0000932">
    <property type="term" value="C:P-body"/>
    <property type="evidence" value="ECO:0007669"/>
    <property type="project" value="TreeGrafter"/>
</dbReference>
<dbReference type="Pfam" id="PF23214">
    <property type="entry name" value="SH3_CYT4"/>
    <property type="match status" value="1"/>
</dbReference>
<dbReference type="PANTHER" id="PTHR23355:SF65">
    <property type="entry name" value="EXORIBONUCLEASE CYT-4, PUTATIVE (AFU_ORTHOLOGUE AFUA_7G01550)-RELATED"/>
    <property type="match status" value="1"/>
</dbReference>
<dbReference type="InterPro" id="IPR050180">
    <property type="entry name" value="RNR_Ribonuclease"/>
</dbReference>
<dbReference type="EMBL" id="JPOX01000002">
    <property type="protein sequence ID" value="KFX52760.1"/>
    <property type="molecule type" value="Genomic_DNA"/>
</dbReference>
<protein>
    <submittedName>
        <fullName evidence="2">Mitochondrial protein cyt-4</fullName>
    </submittedName>
</protein>
<reference evidence="2" key="1">
    <citation type="journal article" date="2014" name="PLoS Genet.">
        <title>Signature Gene Expression Reveals Novel Clues to the Molecular Mechanisms of Dimorphic Transition in Penicillium marneffei.</title>
        <authorList>
            <person name="Yang E."/>
            <person name="Wang G."/>
            <person name="Cai J."/>
            <person name="Woo P.C."/>
            <person name="Lau S.K."/>
            <person name="Yuen K.-Y."/>
            <person name="Chow W.-N."/>
            <person name="Lin X."/>
        </authorList>
    </citation>
    <scope>NUCLEOTIDE SEQUENCE [LARGE SCALE GENOMIC DNA]</scope>
    <source>
        <strain evidence="2">PM1</strain>
    </source>
</reference>
<dbReference type="SUPFAM" id="SSF50249">
    <property type="entry name" value="Nucleic acid-binding proteins"/>
    <property type="match status" value="1"/>
</dbReference>
<dbReference type="InterPro" id="IPR056625">
    <property type="entry name" value="SH3_CYT4"/>
</dbReference>
<dbReference type="InterPro" id="IPR056624">
    <property type="entry name" value="WH_CYT4"/>
</dbReference>
<accession>A0A093VKM8</accession>
<gene>
    <name evidence="2" type="ORF">GQ26_0021670</name>
</gene>